<organism evidence="4 5">
    <name type="scientific">Reyranella soli</name>
    <dbReference type="NCBI Taxonomy" id="1230389"/>
    <lineage>
        <taxon>Bacteria</taxon>
        <taxon>Pseudomonadati</taxon>
        <taxon>Pseudomonadota</taxon>
        <taxon>Alphaproteobacteria</taxon>
        <taxon>Hyphomicrobiales</taxon>
        <taxon>Reyranellaceae</taxon>
        <taxon>Reyranella</taxon>
    </lineage>
</organism>
<keyword evidence="1" id="KW-0479">Metal-binding</keyword>
<comment type="cofactor">
    <cofactor evidence="1">
        <name>Zn(2+)</name>
        <dbReference type="ChEBI" id="CHEBI:29105"/>
    </cofactor>
    <text evidence="1">Binds 1 zinc ion per subunit.</text>
</comment>
<comment type="caution">
    <text evidence="4">The sequence shown here is derived from an EMBL/GenBank/DDBJ whole genome shotgun (WGS) entry which is preliminary data.</text>
</comment>
<dbReference type="AlphaFoldDB" id="A0A512NEN6"/>
<keyword evidence="1" id="KW-0378">Hydrolase</keyword>
<keyword evidence="1" id="KW-0482">Metalloprotease</keyword>
<dbReference type="GO" id="GO:0008237">
    <property type="term" value="F:metallopeptidase activity"/>
    <property type="evidence" value="ECO:0007669"/>
    <property type="project" value="UniProtKB-KW"/>
</dbReference>
<evidence type="ECO:0000313" key="4">
    <source>
        <dbReference type="EMBL" id="GEP57407.1"/>
    </source>
</evidence>
<evidence type="ECO:0000313" key="5">
    <source>
        <dbReference type="Proteomes" id="UP000321058"/>
    </source>
</evidence>
<feature type="domain" description="Microcystin LR degradation protein MlrC N-terminal" evidence="3">
    <location>
        <begin position="7"/>
        <end position="298"/>
    </location>
</feature>
<dbReference type="InterPro" id="IPR009197">
    <property type="entry name" value="MlrC"/>
</dbReference>
<dbReference type="PIRSF" id="PIRSF012702">
    <property type="entry name" value="UCP012702"/>
    <property type="match status" value="1"/>
</dbReference>
<dbReference type="Proteomes" id="UP000321058">
    <property type="component" value="Unassembled WGS sequence"/>
</dbReference>
<feature type="domain" description="Microcystin LR degradation protein MlrC C-terminal" evidence="2">
    <location>
        <begin position="312"/>
        <end position="491"/>
    </location>
</feature>
<keyword evidence="5" id="KW-1185">Reference proteome</keyword>
<evidence type="ECO:0000259" key="2">
    <source>
        <dbReference type="Pfam" id="PF07171"/>
    </source>
</evidence>
<comment type="function">
    <text evidence="1">Involved in peptidolytic degradation of cyclic heptapeptide hepatotoxin microcystin (MC).</text>
</comment>
<proteinExistence type="inferred from homology"/>
<dbReference type="InterPro" id="IPR015995">
    <property type="entry name" value="MlrC_N"/>
</dbReference>
<gene>
    <name evidence="4" type="ORF">RSO01_45730</name>
</gene>
<dbReference type="Pfam" id="PF07364">
    <property type="entry name" value="DUF1485"/>
    <property type="match status" value="1"/>
</dbReference>
<comment type="similarity">
    <text evidence="1">Belongs to the peptidase M81 family.</text>
</comment>
<name>A0A512NEN6_9HYPH</name>
<dbReference type="GO" id="GO:0046872">
    <property type="term" value="F:metal ion binding"/>
    <property type="evidence" value="ECO:0007669"/>
    <property type="project" value="UniProtKB-KW"/>
</dbReference>
<accession>A0A512NEN6</accession>
<evidence type="ECO:0000256" key="1">
    <source>
        <dbReference type="PIRNR" id="PIRNR012702"/>
    </source>
</evidence>
<dbReference type="Pfam" id="PF07171">
    <property type="entry name" value="MlrC_C"/>
    <property type="match status" value="1"/>
</dbReference>
<keyword evidence="1" id="KW-0645">Protease</keyword>
<protein>
    <recommendedName>
        <fullName evidence="1">Microcystinase C</fullName>
        <shortName evidence="1">MlrC</shortName>
    </recommendedName>
</protein>
<dbReference type="EMBL" id="BKAJ01000078">
    <property type="protein sequence ID" value="GEP57407.1"/>
    <property type="molecule type" value="Genomic_DNA"/>
</dbReference>
<dbReference type="GO" id="GO:0006508">
    <property type="term" value="P:proteolysis"/>
    <property type="evidence" value="ECO:0007669"/>
    <property type="project" value="UniProtKB-KW"/>
</dbReference>
<dbReference type="InterPro" id="IPR010799">
    <property type="entry name" value="MlrC_C"/>
</dbReference>
<dbReference type="RefSeq" id="WP_147151777.1">
    <property type="nucleotide sequence ID" value="NZ_BKAJ01000078.1"/>
</dbReference>
<sequence length="511" mass="55254">MSQDNPRIAVLSFAIECNRFSPVTTAADFETDVDIRGNQIVSESRSGASITLPDLPGFFTEMDRTGNWTPVPLRVSQAQPGGPVEENFFKQFLAEIEAGLQAATPLDAVFVAAHGAALAEGTDDPDGDLFETIRRVVGPDIPVVSTFDLHANVSRRMTDNLSVFVGYLENPHTDIYERGVEAAKHMRECLAGARTAVTMVKVPLVPPQISLLTAKGPYADLIKYGQTKVGGDILNVSVMAGFAYSDSPKNGLTAVVTARNGNRQAAADLSLDIAKRAWGMKERFKRAMTSLADAVQLAVSVGRDRRRKAIILADVADNPGGGGRGNTTWLLRALKAARAQHVIFGVFNDGAVAAKAHELGEGAIFTASFNSQEHQEFSLPFDCEAKVMKLSDGKYVGRRGVLKNVSSDMGPSALLDLGGIQLVVITNRCQCMDPMQFEMFGLDIAQARVVVVKSRGHFRGGFDEFFNTGQIYEVDCPGLTSPILANFTWTKLPRPVYPLDEETSWTPPTGV</sequence>
<evidence type="ECO:0000259" key="3">
    <source>
        <dbReference type="Pfam" id="PF07364"/>
    </source>
</evidence>
<reference evidence="4 5" key="1">
    <citation type="submission" date="2019-07" db="EMBL/GenBank/DDBJ databases">
        <title>Whole genome shotgun sequence of Reyranella soli NBRC 108950.</title>
        <authorList>
            <person name="Hosoyama A."/>
            <person name="Uohara A."/>
            <person name="Ohji S."/>
            <person name="Ichikawa N."/>
        </authorList>
    </citation>
    <scope>NUCLEOTIDE SEQUENCE [LARGE SCALE GENOMIC DNA]</scope>
    <source>
        <strain evidence="4 5">NBRC 108950</strain>
    </source>
</reference>
<dbReference type="OrthoDB" id="9782658at2"/>